<proteinExistence type="predicted"/>
<dbReference type="Gene3D" id="3.60.15.10">
    <property type="entry name" value="Ribonuclease Z/Hydroxyacylglutathione hydrolase-like"/>
    <property type="match status" value="1"/>
</dbReference>
<accession>A0A916QSP1</accession>
<protein>
    <submittedName>
        <fullName evidence="1">Zn-dependent hydrolase</fullName>
    </submittedName>
</protein>
<organism evidence="1 2">
    <name type="scientific">Neptunicoccus cionae</name>
    <dbReference type="NCBI Taxonomy" id="2035344"/>
    <lineage>
        <taxon>Bacteria</taxon>
        <taxon>Pseudomonadati</taxon>
        <taxon>Pseudomonadota</taxon>
        <taxon>Alphaproteobacteria</taxon>
        <taxon>Rhodobacterales</taxon>
        <taxon>Paracoccaceae</taxon>
        <taxon>Neptunicoccus</taxon>
    </lineage>
</organism>
<dbReference type="Pfam" id="PF13483">
    <property type="entry name" value="Lactamase_B_3"/>
    <property type="match status" value="1"/>
</dbReference>
<evidence type="ECO:0000313" key="1">
    <source>
        <dbReference type="EMBL" id="GGA08077.1"/>
    </source>
</evidence>
<comment type="caution">
    <text evidence="1">The sequence shown here is derived from an EMBL/GenBank/DDBJ whole genome shotgun (WGS) entry which is preliminary data.</text>
</comment>
<sequence>MAQTRSPSHCLAFAENGPPIHRAALTVDQVQITYADHSMYVIDTFGGMRVVTDYNGYIGQTEKAPDVVTMNKGHSSHYTSHPDPQIPHVLRGWDPKGGVADHELELGEMLIRNVTTDIRSVYSGQEPDGNSIFIFEVAGLCIGHLGHLHHIPTDEQFARIGRLDVVMAAVDGSMTLDLLSMVTLLKRLRASVVLPMHWFGQSTLNRFVAGMRDTFEIVTLPDSSFVISQDLLPNRPTVMIVPPRFITEYE</sequence>
<gene>
    <name evidence="1" type="ORF">GCM10011498_04890</name>
</gene>
<dbReference type="GO" id="GO:0016787">
    <property type="term" value="F:hydrolase activity"/>
    <property type="evidence" value="ECO:0007669"/>
    <property type="project" value="UniProtKB-KW"/>
</dbReference>
<dbReference type="PANTHER" id="PTHR39189:SF1">
    <property type="entry name" value="UPF0173 METAL-DEPENDENT HYDROLASE YTKL"/>
    <property type="match status" value="1"/>
</dbReference>
<keyword evidence="1" id="KW-0378">Hydrolase</keyword>
<name>A0A916QSP1_9RHOB</name>
<reference evidence="1" key="2">
    <citation type="submission" date="2020-09" db="EMBL/GenBank/DDBJ databases">
        <authorList>
            <person name="Sun Q."/>
            <person name="Zhou Y."/>
        </authorList>
    </citation>
    <scope>NUCLEOTIDE SEQUENCE</scope>
    <source>
        <strain evidence="1">CGMCC 1.15880</strain>
    </source>
</reference>
<keyword evidence="2" id="KW-1185">Reference proteome</keyword>
<dbReference type="EMBL" id="BMKA01000001">
    <property type="protein sequence ID" value="GGA08077.1"/>
    <property type="molecule type" value="Genomic_DNA"/>
</dbReference>
<dbReference type="Proteomes" id="UP000628017">
    <property type="component" value="Unassembled WGS sequence"/>
</dbReference>
<dbReference type="InterPro" id="IPR036866">
    <property type="entry name" value="RibonucZ/Hydroxyglut_hydro"/>
</dbReference>
<dbReference type="PANTHER" id="PTHR39189">
    <property type="entry name" value="UPF0173 METAL-DEPENDENT HYDROLASE YTKL"/>
    <property type="match status" value="1"/>
</dbReference>
<dbReference type="SUPFAM" id="SSF56281">
    <property type="entry name" value="Metallo-hydrolase/oxidoreductase"/>
    <property type="match status" value="1"/>
</dbReference>
<dbReference type="AlphaFoldDB" id="A0A916QSP1"/>
<reference evidence="1" key="1">
    <citation type="journal article" date="2014" name="Int. J. Syst. Evol. Microbiol.">
        <title>Complete genome sequence of Corynebacterium casei LMG S-19264T (=DSM 44701T), isolated from a smear-ripened cheese.</title>
        <authorList>
            <consortium name="US DOE Joint Genome Institute (JGI-PGF)"/>
            <person name="Walter F."/>
            <person name="Albersmeier A."/>
            <person name="Kalinowski J."/>
            <person name="Ruckert C."/>
        </authorList>
    </citation>
    <scope>NUCLEOTIDE SEQUENCE</scope>
    <source>
        <strain evidence="1">CGMCC 1.15880</strain>
    </source>
</reference>
<dbReference type="RefSeq" id="WP_229678406.1">
    <property type="nucleotide sequence ID" value="NZ_BMKA01000001.1"/>
</dbReference>
<evidence type="ECO:0000313" key="2">
    <source>
        <dbReference type="Proteomes" id="UP000628017"/>
    </source>
</evidence>